<dbReference type="Proteomes" id="UP000654604">
    <property type="component" value="Unassembled WGS sequence"/>
</dbReference>
<gene>
    <name evidence="2" type="ORF">IQ215_02145</name>
</gene>
<dbReference type="Pfam" id="PF00535">
    <property type="entry name" value="Glycos_transf_2"/>
    <property type="match status" value="1"/>
</dbReference>
<dbReference type="SUPFAM" id="SSF53448">
    <property type="entry name" value="Nucleotide-diphospho-sugar transferases"/>
    <property type="match status" value="1"/>
</dbReference>
<keyword evidence="3" id="KW-1185">Reference proteome</keyword>
<dbReference type="PANTHER" id="PTHR22916">
    <property type="entry name" value="GLYCOSYLTRANSFERASE"/>
    <property type="match status" value="1"/>
</dbReference>
<reference evidence="2 3" key="1">
    <citation type="submission" date="2020-10" db="EMBL/GenBank/DDBJ databases">
        <authorList>
            <person name="Castelo-Branco R."/>
            <person name="Eusebio N."/>
            <person name="Adriana R."/>
            <person name="Vieira A."/>
            <person name="Brugerolle De Fraissinette N."/>
            <person name="Rezende De Castro R."/>
            <person name="Schneider M.P."/>
            <person name="Vasconcelos V."/>
            <person name="Leao P.N."/>
        </authorList>
    </citation>
    <scope>NUCLEOTIDE SEQUENCE [LARGE SCALE GENOMIC DNA]</scope>
    <source>
        <strain evidence="2 3">LEGE 03274</strain>
    </source>
</reference>
<sequence>MIDFTVAICTYNGEKRVPDVLDRLKQQIDTEDINWEIIVIDNNSNDNTAKVIKEYQNNWNFSNPIKYYLETRQGLAYARRCAIKNCQSELIGFLDDDNLPSQNWVKEAYIFGKQHPNAGAYGGQIHGLFEVEPPPGFERIARYFALIKGDKTYCYNEKYKDTRKKMYPPGAGIVIRKKAWLESVPEEPLLPQTNEDLEMLSQIFNQGWEIWFNHLMEIEHFIPQSRFEPEYLKKFFRQNGLCRYQVRMFNYSNWQKPFITILYFINDLKKIIVFYIKNKKNLKKDVVCMGEMELLRHILMSPFSY</sequence>
<feature type="domain" description="Glycosyltransferase 2-like" evidence="1">
    <location>
        <begin position="5"/>
        <end position="148"/>
    </location>
</feature>
<protein>
    <submittedName>
        <fullName evidence="2">Glycosyltransferase family 2 protein</fullName>
    </submittedName>
</protein>
<dbReference type="Gene3D" id="3.90.550.10">
    <property type="entry name" value="Spore Coat Polysaccharide Biosynthesis Protein SpsA, Chain A"/>
    <property type="match status" value="1"/>
</dbReference>
<name>A0ABR9V0S7_9CHRO</name>
<dbReference type="InterPro" id="IPR029044">
    <property type="entry name" value="Nucleotide-diphossugar_trans"/>
</dbReference>
<proteinExistence type="predicted"/>
<dbReference type="RefSeq" id="WP_193799683.1">
    <property type="nucleotide sequence ID" value="NZ_JADEWC010000003.1"/>
</dbReference>
<organism evidence="2 3">
    <name type="scientific">Cyanobacterium stanieri LEGE 03274</name>
    <dbReference type="NCBI Taxonomy" id="1828756"/>
    <lineage>
        <taxon>Bacteria</taxon>
        <taxon>Bacillati</taxon>
        <taxon>Cyanobacteriota</taxon>
        <taxon>Cyanophyceae</taxon>
        <taxon>Oscillatoriophycideae</taxon>
        <taxon>Chroococcales</taxon>
        <taxon>Geminocystaceae</taxon>
        <taxon>Cyanobacterium</taxon>
    </lineage>
</organism>
<dbReference type="InterPro" id="IPR001173">
    <property type="entry name" value="Glyco_trans_2-like"/>
</dbReference>
<evidence type="ECO:0000313" key="3">
    <source>
        <dbReference type="Proteomes" id="UP000654604"/>
    </source>
</evidence>
<dbReference type="NCBIfam" id="NF038302">
    <property type="entry name" value="EPS_HpsE"/>
    <property type="match status" value="1"/>
</dbReference>
<accession>A0ABR9V0S7</accession>
<evidence type="ECO:0000313" key="2">
    <source>
        <dbReference type="EMBL" id="MBE9221488.1"/>
    </source>
</evidence>
<comment type="caution">
    <text evidence="2">The sequence shown here is derived from an EMBL/GenBank/DDBJ whole genome shotgun (WGS) entry which is preliminary data.</text>
</comment>
<dbReference type="CDD" id="cd00761">
    <property type="entry name" value="Glyco_tranf_GTA_type"/>
    <property type="match status" value="1"/>
</dbReference>
<evidence type="ECO:0000259" key="1">
    <source>
        <dbReference type="Pfam" id="PF00535"/>
    </source>
</evidence>
<dbReference type="EMBL" id="JADEWC010000003">
    <property type="protein sequence ID" value="MBE9221488.1"/>
    <property type="molecule type" value="Genomic_DNA"/>
</dbReference>